<reference evidence="2 3" key="1">
    <citation type="submission" date="2018-06" db="EMBL/GenBank/DDBJ databases">
        <authorList>
            <consortium name="Pathogen Informatics"/>
            <person name="Doyle S."/>
        </authorList>
    </citation>
    <scope>NUCLEOTIDE SEQUENCE [LARGE SCALE GENOMIC DNA]</scope>
    <source>
        <strain evidence="2 3">NCTC12219</strain>
    </source>
</reference>
<dbReference type="RefSeq" id="WP_258864719.1">
    <property type="nucleotide sequence ID" value="NZ_UGHX01000001.1"/>
</dbReference>
<evidence type="ECO:0000313" key="2">
    <source>
        <dbReference type="EMBL" id="STP10801.1"/>
    </source>
</evidence>
<proteinExistence type="predicted"/>
<feature type="domain" description="Autotransporter" evidence="1">
    <location>
        <begin position="480"/>
        <end position="747"/>
    </location>
</feature>
<accession>A0A377JS51</accession>
<dbReference type="EMBL" id="UGHX01000001">
    <property type="protein sequence ID" value="STP10801.1"/>
    <property type="molecule type" value="Genomic_DNA"/>
</dbReference>
<dbReference type="InterPro" id="IPR036709">
    <property type="entry name" value="Autotransporte_beta_dom_sf"/>
</dbReference>
<protein>
    <recommendedName>
        <fullName evidence="1">Autotransporter domain-containing protein</fullName>
    </recommendedName>
</protein>
<gene>
    <name evidence="2" type="ORF">NCTC12219_00681</name>
</gene>
<dbReference type="SMART" id="SM00869">
    <property type="entry name" value="Autotransporter"/>
    <property type="match status" value="1"/>
</dbReference>
<sequence>MYLKLNLPLWRLSSLYRLKILCVVLYAPLFLYGIDYTGRLPSQITLQNGANQVSNAISTCRNRRGCIFGYNWAAGVGAFDFNYSTTNGGSSSLTLNGAVPTTDNYGYDKSLFYFHNLNVGSNSNLTINNFHTIGFSGAITLGQNASLKITLQKGQLYPESEMGRESQIDLSSKASIYLGEYSLLEIKNGALFDSNATITLDTNATFNLESTTINLYDNVLNKGTLNLEGEVWAVGQEITYLNFPATTTITNYGILNITGNLHNGGVLNPNDPDAKGGGKLLNYGGEIHITGNLINQSEGGEHSSVQIYGGSIKVDGSMRNAADSSLIFGAYNGKLGQLIGNVDNQGKIQVDIAGAELGSHQLITGNLNGNTNMEILAGGGKSEFINSSSQGNGSIKLEKNTQAIDTFLQNLDKNQNSILTSLESNLEQDSKSLYTYGGRAFLTNLSSNIDTSANILSTQAPSLSLWSIMQNTTLPLIYQPPMKRFSFNLAPFASNASSANLSTPLYGTSLSATLQQRLYSLSAFATYATSQGTSALDSTQTHLNSTALLIGTYSKLTLPKLELTLLAYYGNTQHTSKREVFFSSSTFQGKLSYNELGLQSTLGYPISFQKFHIKPFLGLSYTLGMQGTFAESQANSATMPTLSLKAQQHHTLSLLLGTQMRYYFGSRHILFGGLNLQYVPTPTQQTTAYFGNSPLYFTNPQTLGYTLHLGGSVPLHKHISLSLYTLYAQSHTQFKTYSGTLNLSYYF</sequence>
<evidence type="ECO:0000313" key="3">
    <source>
        <dbReference type="Proteomes" id="UP000255103"/>
    </source>
</evidence>
<dbReference type="InterPro" id="IPR005546">
    <property type="entry name" value="Autotransporte_beta"/>
</dbReference>
<dbReference type="Gene3D" id="2.40.128.130">
    <property type="entry name" value="Autotransporter beta-domain"/>
    <property type="match status" value="1"/>
</dbReference>
<dbReference type="SUPFAM" id="SSF103515">
    <property type="entry name" value="Autotransporter"/>
    <property type="match status" value="1"/>
</dbReference>
<dbReference type="PROSITE" id="PS51208">
    <property type="entry name" value="AUTOTRANSPORTER"/>
    <property type="match status" value="1"/>
</dbReference>
<dbReference type="AlphaFoldDB" id="A0A377JS51"/>
<organism evidence="2 3">
    <name type="scientific">Helicobacter cinaedi</name>
    <dbReference type="NCBI Taxonomy" id="213"/>
    <lineage>
        <taxon>Bacteria</taxon>
        <taxon>Pseudomonadati</taxon>
        <taxon>Campylobacterota</taxon>
        <taxon>Epsilonproteobacteria</taxon>
        <taxon>Campylobacterales</taxon>
        <taxon>Helicobacteraceae</taxon>
        <taxon>Helicobacter</taxon>
    </lineage>
</organism>
<name>A0A377JS51_9HELI</name>
<dbReference type="Proteomes" id="UP000255103">
    <property type="component" value="Unassembled WGS sequence"/>
</dbReference>
<evidence type="ECO:0000259" key="1">
    <source>
        <dbReference type="PROSITE" id="PS51208"/>
    </source>
</evidence>